<evidence type="ECO:0000313" key="1">
    <source>
        <dbReference type="EMBL" id="KAH7850495.1"/>
    </source>
</evidence>
<proteinExistence type="predicted"/>
<comment type="caution">
    <text evidence="1">The sequence shown here is derived from an EMBL/GenBank/DDBJ whole genome shotgun (WGS) entry which is preliminary data.</text>
</comment>
<dbReference type="Proteomes" id="UP000828048">
    <property type="component" value="Chromosome 7"/>
</dbReference>
<keyword evidence="2" id="KW-1185">Reference proteome</keyword>
<reference evidence="1 2" key="1">
    <citation type="journal article" date="2021" name="Hortic Res">
        <title>High-quality reference genome and annotation aids understanding of berry development for evergreen blueberry (Vaccinium darrowii).</title>
        <authorList>
            <person name="Yu J."/>
            <person name="Hulse-Kemp A.M."/>
            <person name="Babiker E."/>
            <person name="Staton M."/>
        </authorList>
    </citation>
    <scope>NUCLEOTIDE SEQUENCE [LARGE SCALE GENOMIC DNA]</scope>
    <source>
        <strain evidence="2">cv. NJ 8807/NJ 8810</strain>
        <tissue evidence="1">Young leaf</tissue>
    </source>
</reference>
<sequence>MNLTQLQDLMLYGVNISSRLPDSLLNFSSLATLNLGYTGLLGDLPYEIFQLPNLKKLYLGDSTLTGNLPKVQWGSNSSLEKLVLVGTIMSGKLPDSIGYLRFLNYLNLAGNKFYGPLPESLGNLTRITRLYLSGNGFTGRSLGQGNNRNGEIPDFFAKLLKLEALGLGTNNFGTVPFPLWVSNLTQLIYLDISNTALTGPIPSNITGFRKLRTLSLSNSSLNGTLPSWLFAIPSLQWLELSSNQLTGQIHEFQRDSPLVWIDLSYNKLHGPIPQSISGLVNLSSLYLQSNNLSGDVELQKFSNLWALDLSKNNLSVRIGSNANATWPNLSSLGLSSCNITEFPNFLQNLDENLLSVLDLSSNKIHGEIPKWEEFTSGMATMSTTIPCCPIDGIDHMFHRL</sequence>
<gene>
    <name evidence="1" type="ORF">Vadar_033875</name>
</gene>
<organism evidence="1 2">
    <name type="scientific">Vaccinium darrowii</name>
    <dbReference type="NCBI Taxonomy" id="229202"/>
    <lineage>
        <taxon>Eukaryota</taxon>
        <taxon>Viridiplantae</taxon>
        <taxon>Streptophyta</taxon>
        <taxon>Embryophyta</taxon>
        <taxon>Tracheophyta</taxon>
        <taxon>Spermatophyta</taxon>
        <taxon>Magnoliopsida</taxon>
        <taxon>eudicotyledons</taxon>
        <taxon>Gunneridae</taxon>
        <taxon>Pentapetalae</taxon>
        <taxon>asterids</taxon>
        <taxon>Ericales</taxon>
        <taxon>Ericaceae</taxon>
        <taxon>Vaccinioideae</taxon>
        <taxon>Vaccinieae</taxon>
        <taxon>Vaccinium</taxon>
    </lineage>
</organism>
<name>A0ACB7YA91_9ERIC</name>
<evidence type="ECO:0000313" key="2">
    <source>
        <dbReference type="Proteomes" id="UP000828048"/>
    </source>
</evidence>
<accession>A0ACB7YA91</accession>
<dbReference type="EMBL" id="CM037157">
    <property type="protein sequence ID" value="KAH7850495.1"/>
    <property type="molecule type" value="Genomic_DNA"/>
</dbReference>
<protein>
    <submittedName>
        <fullName evidence="1">Uncharacterized protein</fullName>
    </submittedName>
</protein>